<evidence type="ECO:0000256" key="5">
    <source>
        <dbReference type="ARBA" id="ARBA00023128"/>
    </source>
</evidence>
<dbReference type="GO" id="GO:0005743">
    <property type="term" value="C:mitochondrial inner membrane"/>
    <property type="evidence" value="ECO:0007669"/>
    <property type="project" value="UniProtKB-SubCell"/>
</dbReference>
<evidence type="ECO:0000256" key="4">
    <source>
        <dbReference type="ARBA" id="ARBA00022989"/>
    </source>
</evidence>
<keyword evidence="5 7" id="KW-0496">Mitochondrion</keyword>
<keyword evidence="4 8" id="KW-1133">Transmembrane helix</keyword>
<keyword evidence="6 8" id="KW-0472">Membrane</keyword>
<evidence type="ECO:0000256" key="1">
    <source>
        <dbReference type="ARBA" id="ARBA00004434"/>
    </source>
</evidence>
<comment type="caution">
    <text evidence="10">The sequence shown here is derived from an EMBL/GenBank/DDBJ whole genome shotgun (WGS) entry which is preliminary data.</text>
</comment>
<dbReference type="GO" id="GO:0030003">
    <property type="term" value="P:intracellular monoatomic cation homeostasis"/>
    <property type="evidence" value="ECO:0007669"/>
    <property type="project" value="TreeGrafter"/>
</dbReference>
<feature type="transmembrane region" description="Helical" evidence="8">
    <location>
        <begin position="46"/>
        <end position="71"/>
    </location>
</feature>
<dbReference type="PANTHER" id="PTHR14009:SF1">
    <property type="entry name" value="MITOCHONDRIAL PROTON_CALCIUM EXCHANGER PROTEIN"/>
    <property type="match status" value="1"/>
</dbReference>
<evidence type="ECO:0000256" key="8">
    <source>
        <dbReference type="SAM" id="Phobius"/>
    </source>
</evidence>
<evidence type="ECO:0000256" key="2">
    <source>
        <dbReference type="ARBA" id="ARBA00022692"/>
    </source>
</evidence>
<organism evidence="10 11">
    <name type="scientific">Antrodiella citrinella</name>
    <dbReference type="NCBI Taxonomy" id="2447956"/>
    <lineage>
        <taxon>Eukaryota</taxon>
        <taxon>Fungi</taxon>
        <taxon>Dikarya</taxon>
        <taxon>Basidiomycota</taxon>
        <taxon>Agaricomycotina</taxon>
        <taxon>Agaricomycetes</taxon>
        <taxon>Polyporales</taxon>
        <taxon>Steccherinaceae</taxon>
        <taxon>Antrodiella</taxon>
    </lineage>
</organism>
<dbReference type="Pfam" id="PF07766">
    <property type="entry name" value="LETM1_RBD"/>
    <property type="match status" value="2"/>
</dbReference>
<dbReference type="InterPro" id="IPR033122">
    <property type="entry name" value="LETM1-like_RBD"/>
</dbReference>
<dbReference type="EMBL" id="SGPM01000173">
    <property type="protein sequence ID" value="THH28529.1"/>
    <property type="molecule type" value="Genomic_DNA"/>
</dbReference>
<evidence type="ECO:0000259" key="9">
    <source>
        <dbReference type="PROSITE" id="PS51758"/>
    </source>
</evidence>
<evidence type="ECO:0000256" key="3">
    <source>
        <dbReference type="ARBA" id="ARBA00022792"/>
    </source>
</evidence>
<proteinExistence type="predicted"/>
<sequence>MRGLKLIFTNRKRANEMLERVRTGGPSLTRRETQFIRTTKVDLLKLIPFAMIIIIVEEIIPLIVLYAPFILPSTCILPTQKDRIDAKQREKQRVLVASYSDVFAKLAKDQSVQVSVESFLSGVTLKPVSGMLGISTYTPRVFQLNALKRHLTTIGEDDALLLREHHGAHLTPSELRQALLERGIATDEVPEDLWRTRLTWWLSSVEKLSDKTAVDPASERLRLVACSALGKF</sequence>
<dbReference type="InterPro" id="IPR044202">
    <property type="entry name" value="LETM1/MDM38-like"/>
</dbReference>
<dbReference type="Proteomes" id="UP000308730">
    <property type="component" value="Unassembled WGS sequence"/>
</dbReference>
<name>A0A4S4MR84_9APHY</name>
<feature type="domain" description="Letm1 RBD" evidence="9">
    <location>
        <begin position="40"/>
        <end position="232"/>
    </location>
</feature>
<gene>
    <name evidence="10" type="ORF">EUX98_g5656</name>
</gene>
<evidence type="ECO:0000256" key="6">
    <source>
        <dbReference type="ARBA" id="ARBA00023136"/>
    </source>
</evidence>
<dbReference type="PANTHER" id="PTHR14009">
    <property type="entry name" value="LEUCINE ZIPPER-EF-HAND CONTAINING TRANSMEMBRANE PROTEIN"/>
    <property type="match status" value="1"/>
</dbReference>
<evidence type="ECO:0000313" key="10">
    <source>
        <dbReference type="EMBL" id="THH28529.1"/>
    </source>
</evidence>
<accession>A0A4S4MR84</accession>
<evidence type="ECO:0000256" key="7">
    <source>
        <dbReference type="PROSITE-ProRule" id="PRU01094"/>
    </source>
</evidence>
<dbReference type="OrthoDB" id="73691at2759"/>
<dbReference type="AlphaFoldDB" id="A0A4S4MR84"/>
<protein>
    <recommendedName>
        <fullName evidence="9">Letm1 RBD domain-containing protein</fullName>
    </recommendedName>
</protein>
<evidence type="ECO:0000313" key="11">
    <source>
        <dbReference type="Proteomes" id="UP000308730"/>
    </source>
</evidence>
<comment type="subcellular location">
    <subcellularLocation>
        <location evidence="1">Mitochondrion inner membrane</location>
        <topology evidence="1">Single-pass membrane protein</topology>
    </subcellularLocation>
</comment>
<dbReference type="PROSITE" id="PS51758">
    <property type="entry name" value="LETM1_RBD"/>
    <property type="match status" value="1"/>
</dbReference>
<dbReference type="GO" id="GO:0043022">
    <property type="term" value="F:ribosome binding"/>
    <property type="evidence" value="ECO:0007669"/>
    <property type="project" value="InterPro"/>
</dbReference>
<reference evidence="10 11" key="1">
    <citation type="submission" date="2019-02" db="EMBL/GenBank/DDBJ databases">
        <title>Genome sequencing of the rare red list fungi Antrodiella citrinella (Flaviporus citrinellus).</title>
        <authorList>
            <person name="Buettner E."/>
            <person name="Kellner H."/>
        </authorList>
    </citation>
    <scope>NUCLEOTIDE SEQUENCE [LARGE SCALE GENOMIC DNA]</scope>
    <source>
        <strain evidence="10 11">DSM 108506</strain>
    </source>
</reference>
<keyword evidence="2 8" id="KW-0812">Transmembrane</keyword>
<keyword evidence="11" id="KW-1185">Reference proteome</keyword>
<keyword evidence="3" id="KW-0999">Mitochondrion inner membrane</keyword>